<name>A0A9N8HWC8_9STRA</name>
<dbReference type="Proteomes" id="UP001153069">
    <property type="component" value="Unassembled WGS sequence"/>
</dbReference>
<proteinExistence type="predicted"/>
<keyword evidence="3" id="KW-1185">Reference proteome</keyword>
<evidence type="ECO:0000313" key="2">
    <source>
        <dbReference type="EMBL" id="CAB9525118.1"/>
    </source>
</evidence>
<comment type="caution">
    <text evidence="2">The sequence shown here is derived from an EMBL/GenBank/DDBJ whole genome shotgun (WGS) entry which is preliminary data.</text>
</comment>
<gene>
    <name evidence="2" type="ORF">SEMRO_1633_G287330.1</name>
</gene>
<feature type="signal peptide" evidence="1">
    <location>
        <begin position="1"/>
        <end position="22"/>
    </location>
</feature>
<keyword evidence="1" id="KW-0732">Signal</keyword>
<organism evidence="2 3">
    <name type="scientific">Seminavis robusta</name>
    <dbReference type="NCBI Taxonomy" id="568900"/>
    <lineage>
        <taxon>Eukaryota</taxon>
        <taxon>Sar</taxon>
        <taxon>Stramenopiles</taxon>
        <taxon>Ochrophyta</taxon>
        <taxon>Bacillariophyta</taxon>
        <taxon>Bacillariophyceae</taxon>
        <taxon>Bacillariophycidae</taxon>
        <taxon>Naviculales</taxon>
        <taxon>Naviculaceae</taxon>
        <taxon>Seminavis</taxon>
    </lineage>
</organism>
<evidence type="ECO:0000313" key="3">
    <source>
        <dbReference type="Proteomes" id="UP001153069"/>
    </source>
</evidence>
<protein>
    <submittedName>
        <fullName evidence="2">Uncharacterized protein</fullName>
    </submittedName>
</protein>
<feature type="chain" id="PRO_5040286877" evidence="1">
    <location>
        <begin position="23"/>
        <end position="158"/>
    </location>
</feature>
<accession>A0A9N8HWC8</accession>
<evidence type="ECO:0000256" key="1">
    <source>
        <dbReference type="SAM" id="SignalP"/>
    </source>
</evidence>
<sequence length="158" mass="17170">MTFLRFLFALSLFLQVSSVVSAGTLRASIGAGVRHLSEEDAETEAPTMEQTCGCYEDEPDCLCDDEGYDGDTQAPSGDDDGGSWECPCDCKPEDKGYRPHTVKMYAIHKSLFNDEGGDEICVSTTASAAHNYNQQALCDDECLFPEGGEQGDEDEDNN</sequence>
<reference evidence="2" key="1">
    <citation type="submission" date="2020-06" db="EMBL/GenBank/DDBJ databases">
        <authorList>
            <consortium name="Plant Systems Biology data submission"/>
        </authorList>
    </citation>
    <scope>NUCLEOTIDE SEQUENCE</scope>
    <source>
        <strain evidence="2">D6</strain>
    </source>
</reference>
<dbReference type="EMBL" id="CAICTM010001631">
    <property type="protein sequence ID" value="CAB9525118.1"/>
    <property type="molecule type" value="Genomic_DNA"/>
</dbReference>
<dbReference type="AlphaFoldDB" id="A0A9N8HWC8"/>